<gene>
    <name evidence="2" type="ORF">AMTR_s00093p00128290</name>
</gene>
<evidence type="ECO:0000313" key="3">
    <source>
        <dbReference type="Proteomes" id="UP000017836"/>
    </source>
</evidence>
<dbReference type="AlphaFoldDB" id="W1NVX1"/>
<feature type="compositionally biased region" description="Basic and acidic residues" evidence="1">
    <location>
        <begin position="98"/>
        <end position="114"/>
    </location>
</feature>
<dbReference type="Proteomes" id="UP000017836">
    <property type="component" value="Unassembled WGS sequence"/>
</dbReference>
<name>W1NVX1_AMBTC</name>
<feature type="region of interest" description="Disordered" evidence="1">
    <location>
        <begin position="1"/>
        <end position="118"/>
    </location>
</feature>
<protein>
    <submittedName>
        <fullName evidence="2">Uncharacterized protein</fullName>
    </submittedName>
</protein>
<dbReference type="HOGENOM" id="CLU_1680298_0_0_1"/>
<evidence type="ECO:0000256" key="1">
    <source>
        <dbReference type="SAM" id="MobiDB-lite"/>
    </source>
</evidence>
<organism evidence="2 3">
    <name type="scientific">Amborella trichopoda</name>
    <dbReference type="NCBI Taxonomy" id="13333"/>
    <lineage>
        <taxon>Eukaryota</taxon>
        <taxon>Viridiplantae</taxon>
        <taxon>Streptophyta</taxon>
        <taxon>Embryophyta</taxon>
        <taxon>Tracheophyta</taxon>
        <taxon>Spermatophyta</taxon>
        <taxon>Magnoliopsida</taxon>
        <taxon>Amborellales</taxon>
        <taxon>Amborellaceae</taxon>
        <taxon>Amborella</taxon>
    </lineage>
</organism>
<reference evidence="3" key="1">
    <citation type="journal article" date="2013" name="Science">
        <title>The Amborella genome and the evolution of flowering plants.</title>
        <authorList>
            <consortium name="Amborella Genome Project"/>
        </authorList>
    </citation>
    <scope>NUCLEOTIDE SEQUENCE [LARGE SCALE GENOMIC DNA]</scope>
</reference>
<accession>W1NVX1</accession>
<proteinExistence type="predicted"/>
<keyword evidence="3" id="KW-1185">Reference proteome</keyword>
<evidence type="ECO:0000313" key="2">
    <source>
        <dbReference type="EMBL" id="ERM98824.1"/>
    </source>
</evidence>
<dbReference type="Gramene" id="ERM98824">
    <property type="protein sequence ID" value="ERM98824"/>
    <property type="gene ID" value="AMTR_s00093p00128290"/>
</dbReference>
<sequence>MTRSGEVLARLASVGERRKGKKRLQPMRCLSPNPIHDVSTSNEETVSEGVQVMETTTPTREGMSSLSSSIRSVSSGPIIGGSPSQTAEVSELLSGAAEESRGNEASNHHEEVAHSEGLSTAGEEECVVVGTLKWRFLLMRMWAVKALAILKGRILKV</sequence>
<feature type="compositionally biased region" description="Low complexity" evidence="1">
    <location>
        <begin position="64"/>
        <end position="84"/>
    </location>
</feature>
<dbReference type="EMBL" id="KI395256">
    <property type="protein sequence ID" value="ERM98824.1"/>
    <property type="molecule type" value="Genomic_DNA"/>
</dbReference>